<feature type="domain" description="DUF4397" evidence="1">
    <location>
        <begin position="39"/>
        <end position="149"/>
    </location>
</feature>
<accession>A0A4U9W6K0</accession>
<reference evidence="2 3" key="1">
    <citation type="submission" date="2019-05" db="EMBL/GenBank/DDBJ databases">
        <authorList>
            <consortium name="Pathogen Informatics"/>
        </authorList>
    </citation>
    <scope>NUCLEOTIDE SEQUENCE [LARGE SCALE GENOMIC DNA]</scope>
    <source>
        <strain evidence="2 3">NCTC11429</strain>
    </source>
</reference>
<dbReference type="AlphaFoldDB" id="A0A4U9W6K0"/>
<name>A0A4U9W6K0_9SPHI</name>
<dbReference type="STRING" id="1123265.GCA_000686625_00414"/>
<dbReference type="GeneID" id="78465627"/>
<evidence type="ECO:0000259" key="1">
    <source>
        <dbReference type="Pfam" id="PF14344"/>
    </source>
</evidence>
<evidence type="ECO:0000313" key="3">
    <source>
        <dbReference type="Proteomes" id="UP000308196"/>
    </source>
</evidence>
<dbReference type="PROSITE" id="PS51257">
    <property type="entry name" value="PROKAR_LIPOPROTEIN"/>
    <property type="match status" value="1"/>
</dbReference>
<gene>
    <name evidence="2" type="ORF">NCTC11429_05077</name>
</gene>
<dbReference type="KEGG" id="stha:NCTC11429_05077"/>
<evidence type="ECO:0000313" key="2">
    <source>
        <dbReference type="EMBL" id="VTR54455.1"/>
    </source>
</evidence>
<dbReference type="InterPro" id="IPR025510">
    <property type="entry name" value="DUF4397"/>
</dbReference>
<dbReference type="Proteomes" id="UP000308196">
    <property type="component" value="Chromosome"/>
</dbReference>
<proteinExistence type="predicted"/>
<dbReference type="RefSeq" id="WP_028068542.1">
    <property type="nucleotide sequence ID" value="NZ_LR590484.1"/>
</dbReference>
<protein>
    <recommendedName>
        <fullName evidence="1">DUF4397 domain-containing protein</fullName>
    </recommendedName>
</protein>
<dbReference type="EMBL" id="LR590484">
    <property type="protein sequence ID" value="VTR54455.1"/>
    <property type="molecule type" value="Genomic_DNA"/>
</dbReference>
<sequence length="237" mass="26487">MKNYRLFNFIAIAVATFLLSSCLKDDDNDQYIPTGVFTMVNGYSDANAVIYYADGGYIQQPYYPLNFKSYNQVFLFTGTRRISISSEYNNVLLDTTITIKDSTLYTSFVYGNKEKPAQVITTDRVNKDIKNTESGVRFFNLAEGTDQVTLQIGDQASPAEWSNRSKETQTSATAHQGFIAQKSGTYTLTVKDKTGKSIATRKDVKLMENHYYTLILIGKANDQKTPLYIGVVSPGAN</sequence>
<organism evidence="2 3">
    <name type="scientific">Sphingobacterium thalpophilum</name>
    <dbReference type="NCBI Taxonomy" id="259"/>
    <lineage>
        <taxon>Bacteria</taxon>
        <taxon>Pseudomonadati</taxon>
        <taxon>Bacteroidota</taxon>
        <taxon>Sphingobacteriia</taxon>
        <taxon>Sphingobacteriales</taxon>
        <taxon>Sphingobacteriaceae</taxon>
        <taxon>Sphingobacterium</taxon>
    </lineage>
</organism>
<dbReference type="Pfam" id="PF14344">
    <property type="entry name" value="DUF4397"/>
    <property type="match status" value="1"/>
</dbReference>